<feature type="transmembrane region" description="Helical" evidence="17">
    <location>
        <begin position="153"/>
        <end position="171"/>
    </location>
</feature>
<dbReference type="Pfam" id="PF06444">
    <property type="entry name" value="NADH_dehy_S2_C"/>
    <property type="match status" value="1"/>
</dbReference>
<feature type="transmembrane region" description="Helical" evidence="17">
    <location>
        <begin position="200"/>
        <end position="220"/>
    </location>
</feature>
<keyword evidence="10 17" id="KW-0249">Electron transport</keyword>
<dbReference type="InterPro" id="IPR010933">
    <property type="entry name" value="NADH_DH_su2_C"/>
</dbReference>
<evidence type="ECO:0000256" key="5">
    <source>
        <dbReference type="ARBA" id="ARBA00022448"/>
    </source>
</evidence>
<feature type="transmembrane region" description="Helical" evidence="17">
    <location>
        <begin position="273"/>
        <end position="294"/>
    </location>
</feature>
<keyword evidence="13 17" id="KW-0830">Ubiquinone</keyword>
<evidence type="ECO:0000256" key="7">
    <source>
        <dbReference type="ARBA" id="ARBA00022692"/>
    </source>
</evidence>
<dbReference type="GO" id="GO:0006120">
    <property type="term" value="P:mitochondrial electron transport, NADH to ubiquinone"/>
    <property type="evidence" value="ECO:0007669"/>
    <property type="project" value="InterPro"/>
</dbReference>
<evidence type="ECO:0000313" key="20">
    <source>
        <dbReference type="EMBL" id="BAP90244.1"/>
    </source>
</evidence>
<dbReference type="PANTHER" id="PTHR46552:SF1">
    <property type="entry name" value="NADH-UBIQUINONE OXIDOREDUCTASE CHAIN 2"/>
    <property type="match status" value="1"/>
</dbReference>
<evidence type="ECO:0000256" key="13">
    <source>
        <dbReference type="ARBA" id="ARBA00023075"/>
    </source>
</evidence>
<keyword evidence="11 17" id="KW-1133">Transmembrane helix</keyword>
<keyword evidence="9 17" id="KW-1278">Translocase</keyword>
<feature type="transmembrane region" description="Helical" evidence="17">
    <location>
        <begin position="85"/>
        <end position="106"/>
    </location>
</feature>
<keyword evidence="6 17" id="KW-0679">Respiratory chain</keyword>
<evidence type="ECO:0000256" key="12">
    <source>
        <dbReference type="ARBA" id="ARBA00023027"/>
    </source>
</evidence>
<evidence type="ECO:0000256" key="17">
    <source>
        <dbReference type="RuleBase" id="RU003403"/>
    </source>
</evidence>
<evidence type="ECO:0000256" key="1">
    <source>
        <dbReference type="ARBA" id="ARBA00004448"/>
    </source>
</evidence>
<comment type="catalytic activity">
    <reaction evidence="16 17">
        <text>a ubiquinone + NADH + 5 H(+)(in) = a ubiquinol + NAD(+) + 4 H(+)(out)</text>
        <dbReference type="Rhea" id="RHEA:29091"/>
        <dbReference type="Rhea" id="RHEA-COMP:9565"/>
        <dbReference type="Rhea" id="RHEA-COMP:9566"/>
        <dbReference type="ChEBI" id="CHEBI:15378"/>
        <dbReference type="ChEBI" id="CHEBI:16389"/>
        <dbReference type="ChEBI" id="CHEBI:17976"/>
        <dbReference type="ChEBI" id="CHEBI:57540"/>
        <dbReference type="ChEBI" id="CHEBI:57945"/>
        <dbReference type="EC" id="7.1.1.2"/>
    </reaction>
</comment>
<dbReference type="InterPro" id="IPR003917">
    <property type="entry name" value="NADH_UbQ_OxRdtase_chain2"/>
</dbReference>
<reference evidence="20" key="1">
    <citation type="journal article" date="2014" name="BMC Genomics">
        <title>Gene rearrangements in gekkonid mitochondrial genomes with shuffling, loss, and reassignment of tRNA genes.</title>
        <authorList>
            <person name="Kumazawa Y."/>
            <person name="Miura S."/>
            <person name="Yamada C."/>
            <person name="Hashiguchi Y."/>
        </authorList>
    </citation>
    <scope>NUCLEOTIDE SEQUENCE</scope>
    <source>
        <strain evidence="20">Ufim3</strain>
    </source>
</reference>
<organism evidence="20">
    <name type="scientific">Uroplatus fimbriatus</name>
    <name type="common">common flat-tail gecko</name>
    <dbReference type="NCBI Taxonomy" id="402375"/>
    <lineage>
        <taxon>Eukaryota</taxon>
        <taxon>Metazoa</taxon>
        <taxon>Chordata</taxon>
        <taxon>Craniata</taxon>
        <taxon>Vertebrata</taxon>
        <taxon>Euteleostomi</taxon>
        <taxon>Lepidosauria</taxon>
        <taxon>Squamata</taxon>
        <taxon>Bifurcata</taxon>
        <taxon>Gekkota</taxon>
        <taxon>Gekkonidae</taxon>
        <taxon>Gekkoninae</taxon>
        <taxon>Uroplatus</taxon>
    </lineage>
</organism>
<feature type="transmembrane region" description="Helical" evidence="17">
    <location>
        <begin position="241"/>
        <end position="261"/>
    </location>
</feature>
<comment type="function">
    <text evidence="17">Core subunit of the mitochondrial membrane respiratory chain NADH dehydrogenase (Complex I) which catalyzes electron transfer from NADH through the respiratory chain, using ubiquinone as an electron acceptor. Essential for the catalytic activity and assembly of complex I.</text>
</comment>
<keyword evidence="5" id="KW-0813">Transport</keyword>
<geneLocation type="mitochondrion" evidence="20"/>
<evidence type="ECO:0000256" key="16">
    <source>
        <dbReference type="ARBA" id="ARBA00049551"/>
    </source>
</evidence>
<gene>
    <name evidence="20" type="primary">ND2</name>
</gene>
<evidence type="ECO:0000259" key="18">
    <source>
        <dbReference type="Pfam" id="PF00361"/>
    </source>
</evidence>
<dbReference type="InterPro" id="IPR001750">
    <property type="entry name" value="ND/Mrp_TM"/>
</dbReference>
<feature type="transmembrane region" description="Helical" evidence="17">
    <location>
        <begin position="322"/>
        <end position="343"/>
    </location>
</feature>
<evidence type="ECO:0000256" key="3">
    <source>
        <dbReference type="ARBA" id="ARBA00012944"/>
    </source>
</evidence>
<keyword evidence="15 17" id="KW-0472">Membrane</keyword>
<accession>A0A0A1H9P2</accession>
<feature type="transmembrane region" description="Helical" evidence="17">
    <location>
        <begin position="57"/>
        <end position="79"/>
    </location>
</feature>
<protein>
    <recommendedName>
        <fullName evidence="4 17">NADH-ubiquinone oxidoreductase chain 2</fullName>
        <ecNumber evidence="3 17">7.1.1.2</ecNumber>
    </recommendedName>
</protein>
<evidence type="ECO:0000256" key="9">
    <source>
        <dbReference type="ARBA" id="ARBA00022967"/>
    </source>
</evidence>
<name>A0A0A1H9P2_9SAUR</name>
<dbReference type="GO" id="GO:0005743">
    <property type="term" value="C:mitochondrial inner membrane"/>
    <property type="evidence" value="ECO:0007669"/>
    <property type="project" value="UniProtKB-SubCell"/>
</dbReference>
<comment type="subcellular location">
    <subcellularLocation>
        <location evidence="1 17">Mitochondrion inner membrane</location>
        <topology evidence="1 17">Multi-pass membrane protein</topology>
    </subcellularLocation>
</comment>
<evidence type="ECO:0000256" key="11">
    <source>
        <dbReference type="ARBA" id="ARBA00022989"/>
    </source>
</evidence>
<evidence type="ECO:0000256" key="4">
    <source>
        <dbReference type="ARBA" id="ARBA00021008"/>
    </source>
</evidence>
<dbReference type="PRINTS" id="PR01436">
    <property type="entry name" value="NADHDHGNASE2"/>
</dbReference>
<dbReference type="EMBL" id="AB612276">
    <property type="protein sequence ID" value="BAP90244.1"/>
    <property type="molecule type" value="Genomic_DNA"/>
</dbReference>
<dbReference type="GO" id="GO:0008137">
    <property type="term" value="F:NADH dehydrogenase (ubiquinone) activity"/>
    <property type="evidence" value="ECO:0007669"/>
    <property type="project" value="UniProtKB-EC"/>
</dbReference>
<proteinExistence type="inferred from homology"/>
<keyword evidence="14 17" id="KW-0496">Mitochondrion</keyword>
<evidence type="ECO:0000256" key="6">
    <source>
        <dbReference type="ARBA" id="ARBA00022660"/>
    </source>
</evidence>
<comment type="similarity">
    <text evidence="2 17">Belongs to the complex I subunit 2 family.</text>
</comment>
<keyword evidence="8 17" id="KW-0999">Mitochondrion inner membrane</keyword>
<dbReference type="RefSeq" id="YP_009110478.1">
    <property type="nucleotide sequence ID" value="NC_025779.1"/>
</dbReference>
<dbReference type="InterPro" id="IPR050175">
    <property type="entry name" value="Complex_I_Subunit_2"/>
</dbReference>
<dbReference type="AlphaFoldDB" id="A0A0A1H9P2"/>
<keyword evidence="7 17" id="KW-0812">Transmembrane</keyword>
<feature type="domain" description="NADH dehydrogenase subunit 2 C-terminal" evidence="19">
    <location>
        <begin position="290"/>
        <end position="343"/>
    </location>
</feature>
<evidence type="ECO:0000256" key="14">
    <source>
        <dbReference type="ARBA" id="ARBA00023128"/>
    </source>
</evidence>
<dbReference type="EC" id="7.1.1.2" evidence="3 17"/>
<evidence type="ECO:0000256" key="2">
    <source>
        <dbReference type="ARBA" id="ARBA00007012"/>
    </source>
</evidence>
<evidence type="ECO:0000256" key="10">
    <source>
        <dbReference type="ARBA" id="ARBA00022982"/>
    </source>
</evidence>
<feature type="domain" description="NADH:quinone oxidoreductase/Mrp antiporter transmembrane" evidence="18">
    <location>
        <begin position="23"/>
        <end position="284"/>
    </location>
</feature>
<evidence type="ECO:0000256" key="15">
    <source>
        <dbReference type="ARBA" id="ARBA00023136"/>
    </source>
</evidence>
<dbReference type="Pfam" id="PF00361">
    <property type="entry name" value="Proton_antipo_M"/>
    <property type="match status" value="1"/>
</dbReference>
<evidence type="ECO:0000259" key="19">
    <source>
        <dbReference type="Pfam" id="PF06444"/>
    </source>
</evidence>
<evidence type="ECO:0000256" key="8">
    <source>
        <dbReference type="ARBA" id="ARBA00022792"/>
    </source>
</evidence>
<dbReference type="PANTHER" id="PTHR46552">
    <property type="entry name" value="NADH-UBIQUINONE OXIDOREDUCTASE CHAIN 2"/>
    <property type="match status" value="1"/>
</dbReference>
<keyword evidence="12 17" id="KW-0520">NAD</keyword>
<sequence>MSPLVHTLLLISLFTTTLITMMSHHWLLAWLSLELNMLSIIPLMMKPLHPRATEAAIKYFLIQTFASTLIVFSSILNAWQTGQWTITLTPTPLATTLLTIAIMVKLGVAPTHLWYIEVLQGVTMNMALLITTWQKLAPLTLLYLTVNQLPMNIIITLGAVSTVLGGFIGLNQTQMRKIMACSSISHMGWLIITLNANPQLMTLTLLLYIILTTTTFNILSTTKTTSLLDLGTAWATSPTRMVLMMATLMSLGGIPPLTGFLPKLLILKNLISLNLIPLATMMALASLPSLFFYLRMFYLTTITSPPNTTTTEYKWRFKTPQLPSAATLSITSVLILPIAPLLYNTT</sequence>
<dbReference type="GeneID" id="22283819"/>
<dbReference type="CTD" id="4536"/>